<comment type="similarity">
    <text evidence="2 7">Belongs to the membrane-bound acyltransferase family.</text>
</comment>
<dbReference type="PANTHER" id="PTHR13285">
    <property type="entry name" value="ACYLTRANSFERASE"/>
    <property type="match status" value="1"/>
</dbReference>
<keyword evidence="4 8" id="KW-0812">Transmembrane</keyword>
<organism evidence="9 10">
    <name type="scientific">Stieleria neptunia</name>
    <dbReference type="NCBI Taxonomy" id="2527979"/>
    <lineage>
        <taxon>Bacteria</taxon>
        <taxon>Pseudomonadati</taxon>
        <taxon>Planctomycetota</taxon>
        <taxon>Planctomycetia</taxon>
        <taxon>Pirellulales</taxon>
        <taxon>Pirellulaceae</taxon>
        <taxon>Stieleria</taxon>
    </lineage>
</organism>
<evidence type="ECO:0000313" key="10">
    <source>
        <dbReference type="Proteomes" id="UP000319004"/>
    </source>
</evidence>
<evidence type="ECO:0000256" key="3">
    <source>
        <dbReference type="ARBA" id="ARBA00022475"/>
    </source>
</evidence>
<evidence type="ECO:0000256" key="6">
    <source>
        <dbReference type="ARBA" id="ARBA00023136"/>
    </source>
</evidence>
<feature type="transmembrane region" description="Helical" evidence="8">
    <location>
        <begin position="331"/>
        <end position="349"/>
    </location>
</feature>
<dbReference type="PANTHER" id="PTHR13285:SF18">
    <property type="entry name" value="PROTEIN-CYSTEINE N-PALMITOYLTRANSFERASE RASP"/>
    <property type="match status" value="1"/>
</dbReference>
<feature type="transmembrane region" description="Helical" evidence="8">
    <location>
        <begin position="45"/>
        <end position="64"/>
    </location>
</feature>
<dbReference type="GO" id="GO:0005886">
    <property type="term" value="C:plasma membrane"/>
    <property type="evidence" value="ECO:0007669"/>
    <property type="project" value="UniProtKB-SubCell"/>
</dbReference>
<evidence type="ECO:0000256" key="4">
    <source>
        <dbReference type="ARBA" id="ARBA00022692"/>
    </source>
</evidence>
<evidence type="ECO:0000313" key="9">
    <source>
        <dbReference type="EMBL" id="QDV43557.1"/>
    </source>
</evidence>
<dbReference type="GO" id="GO:0016746">
    <property type="term" value="F:acyltransferase activity"/>
    <property type="evidence" value="ECO:0007669"/>
    <property type="project" value="UniProtKB-KW"/>
</dbReference>
<dbReference type="EC" id="2.3.1.-" evidence="9"/>
<name>A0A518HRT4_9BACT</name>
<reference evidence="9 10" key="1">
    <citation type="submission" date="2019-03" db="EMBL/GenBank/DDBJ databases">
        <title>Deep-cultivation of Planctomycetes and their phenomic and genomic characterization uncovers novel biology.</title>
        <authorList>
            <person name="Wiegand S."/>
            <person name="Jogler M."/>
            <person name="Boedeker C."/>
            <person name="Pinto D."/>
            <person name="Vollmers J."/>
            <person name="Rivas-Marin E."/>
            <person name="Kohn T."/>
            <person name="Peeters S.H."/>
            <person name="Heuer A."/>
            <person name="Rast P."/>
            <person name="Oberbeckmann S."/>
            <person name="Bunk B."/>
            <person name="Jeske O."/>
            <person name="Meyerdierks A."/>
            <person name="Storesund J.E."/>
            <person name="Kallscheuer N."/>
            <person name="Luecker S."/>
            <person name="Lage O.M."/>
            <person name="Pohl T."/>
            <person name="Merkel B.J."/>
            <person name="Hornburger P."/>
            <person name="Mueller R.-W."/>
            <person name="Bruemmer F."/>
            <person name="Labrenz M."/>
            <person name="Spormann A.M."/>
            <person name="Op den Camp H."/>
            <person name="Overmann J."/>
            <person name="Amann R."/>
            <person name="Jetten M.S.M."/>
            <person name="Mascher T."/>
            <person name="Medema M.H."/>
            <person name="Devos D.P."/>
            <person name="Kaster A.-K."/>
            <person name="Ovreas L."/>
            <person name="Rohde M."/>
            <person name="Galperin M.Y."/>
            <person name="Jogler C."/>
        </authorList>
    </citation>
    <scope>NUCLEOTIDE SEQUENCE [LARGE SCALE GENOMIC DNA]</scope>
    <source>
        <strain evidence="9 10">Enr13</strain>
    </source>
</reference>
<dbReference type="InterPro" id="IPR051085">
    <property type="entry name" value="MB_O-acyltransferase"/>
</dbReference>
<dbReference type="Proteomes" id="UP000319004">
    <property type="component" value="Chromosome"/>
</dbReference>
<keyword evidence="5 8" id="KW-1133">Transmembrane helix</keyword>
<protein>
    <submittedName>
        <fullName evidence="9">Peptidoglycan O-acetyltransferase</fullName>
        <ecNumber evidence="9">2.3.1.-</ecNumber>
    </submittedName>
</protein>
<keyword evidence="7 9" id="KW-0012">Acyltransferase</keyword>
<evidence type="ECO:0000256" key="2">
    <source>
        <dbReference type="ARBA" id="ARBA00010323"/>
    </source>
</evidence>
<keyword evidence="10" id="KW-1185">Reference proteome</keyword>
<dbReference type="PIRSF" id="PIRSF500217">
    <property type="entry name" value="AlgI"/>
    <property type="match status" value="1"/>
</dbReference>
<feature type="transmembrane region" description="Helical" evidence="8">
    <location>
        <begin position="369"/>
        <end position="389"/>
    </location>
</feature>
<dbReference type="AlphaFoldDB" id="A0A518HRT4"/>
<sequence>MSFISYPFLLLFACVWLACWRLPFRWVNPCLLLASYVFYGWWDWRFLGLLVFSSVVDFVCGRLLDGRVSEERRSDVLIISLVVNLGTLAVFKYFDFFIDSFSEVLSTLGIEMRPPLLRLVLPIGISFYTFQTLSYTIDVYRRKMPSADRFLDFLLYVSFFPQLVAGPIERATSLLPQIQVPRTFNWERISSGCQLALVGFFKKMVIADNLAPFIESVYGNGGESNGLAVVLATYAFAIQIYCDFSGYTDIARGVARMIGFELCENFNLPYFATNPSDFWRRWHISLSTWIRDYLYIPLGGSRGGRFRVIRNLVITMFLAGLWHGASWNFVIWGLYHGVLLGIFAIIHDAREKQQRARRPQLREPNASGVGFWLSALAFFHLTCLGWLIFRAESLSSILKLLKSISEVWHWSLLSIDPNLVFRLVLFGIPLILFQCYQFKRGDNEPWIRWRLTTRVAFYVALFYGIVLLGSPERHEFIYFQF</sequence>
<dbReference type="Pfam" id="PF03062">
    <property type="entry name" value="MBOAT"/>
    <property type="match status" value="1"/>
</dbReference>
<dbReference type="RefSeq" id="WP_145387778.1">
    <property type="nucleotide sequence ID" value="NZ_CP037423.1"/>
</dbReference>
<feature type="transmembrane region" description="Helical" evidence="8">
    <location>
        <begin position="451"/>
        <end position="469"/>
    </location>
</feature>
<dbReference type="InterPro" id="IPR028362">
    <property type="entry name" value="AlgI"/>
</dbReference>
<keyword evidence="6 7" id="KW-0472">Membrane</keyword>
<feature type="transmembrane region" description="Helical" evidence="8">
    <location>
        <begin position="116"/>
        <end position="137"/>
    </location>
</feature>
<evidence type="ECO:0000256" key="7">
    <source>
        <dbReference type="PIRNR" id="PIRNR016636"/>
    </source>
</evidence>
<dbReference type="EMBL" id="CP037423">
    <property type="protein sequence ID" value="QDV43557.1"/>
    <property type="molecule type" value="Genomic_DNA"/>
</dbReference>
<comment type="subcellular location">
    <subcellularLocation>
        <location evidence="1">Cell membrane</location>
        <topology evidence="1">Multi-pass membrane protein</topology>
    </subcellularLocation>
</comment>
<dbReference type="PIRSF" id="PIRSF016636">
    <property type="entry name" value="AlgI_DltB"/>
    <property type="match status" value="1"/>
</dbReference>
<proteinExistence type="inferred from homology"/>
<dbReference type="OrthoDB" id="9805788at2"/>
<feature type="transmembrane region" description="Helical" evidence="8">
    <location>
        <begin position="419"/>
        <end position="439"/>
    </location>
</feature>
<dbReference type="InterPro" id="IPR004299">
    <property type="entry name" value="MBOAT_fam"/>
</dbReference>
<feature type="transmembrane region" description="Helical" evidence="8">
    <location>
        <begin position="308"/>
        <end position="325"/>
    </location>
</feature>
<keyword evidence="3 7" id="KW-1003">Cell membrane</keyword>
<feature type="transmembrane region" description="Helical" evidence="8">
    <location>
        <begin position="76"/>
        <end position="96"/>
    </location>
</feature>
<evidence type="ECO:0000256" key="5">
    <source>
        <dbReference type="ARBA" id="ARBA00022989"/>
    </source>
</evidence>
<keyword evidence="7 9" id="KW-0808">Transferase</keyword>
<evidence type="ECO:0000256" key="8">
    <source>
        <dbReference type="SAM" id="Phobius"/>
    </source>
</evidence>
<dbReference type="InterPro" id="IPR024194">
    <property type="entry name" value="Ac/AlaTfrase_AlgI/DltB"/>
</dbReference>
<dbReference type="GO" id="GO:0042121">
    <property type="term" value="P:alginic acid biosynthetic process"/>
    <property type="evidence" value="ECO:0007669"/>
    <property type="project" value="InterPro"/>
</dbReference>
<evidence type="ECO:0000256" key="1">
    <source>
        <dbReference type="ARBA" id="ARBA00004651"/>
    </source>
</evidence>
<gene>
    <name evidence="9" type="primary">patA_2</name>
    <name evidence="9" type="ORF">Enr13x_34140</name>
</gene>
<accession>A0A518HRT4</accession>
<dbReference type="KEGG" id="snep:Enr13x_34140"/>